<dbReference type="InterPro" id="IPR001296">
    <property type="entry name" value="Glyco_trans_1"/>
</dbReference>
<proteinExistence type="predicted"/>
<feature type="domain" description="Glycosyl transferase family 1" evidence="1">
    <location>
        <begin position="187"/>
        <end position="304"/>
    </location>
</feature>
<gene>
    <name evidence="2" type="ORF">LX99_01630</name>
</gene>
<accession>A0A316HDD9</accession>
<dbReference type="CDD" id="cd03801">
    <property type="entry name" value="GT4_PimA-like"/>
    <property type="match status" value="1"/>
</dbReference>
<dbReference type="AlphaFoldDB" id="A0A316HDD9"/>
<dbReference type="Pfam" id="PF00534">
    <property type="entry name" value="Glycos_transf_1"/>
    <property type="match status" value="1"/>
</dbReference>
<protein>
    <submittedName>
        <fullName evidence="2">Glycosyl transferase family 1</fullName>
    </submittedName>
</protein>
<organism evidence="2 3">
    <name type="scientific">Mucilaginibacter oryzae</name>
    <dbReference type="NCBI Taxonomy" id="468058"/>
    <lineage>
        <taxon>Bacteria</taxon>
        <taxon>Pseudomonadati</taxon>
        <taxon>Bacteroidota</taxon>
        <taxon>Sphingobacteriia</taxon>
        <taxon>Sphingobacteriales</taxon>
        <taxon>Sphingobacteriaceae</taxon>
        <taxon>Mucilaginibacter</taxon>
    </lineage>
</organism>
<dbReference type="SUPFAM" id="SSF53756">
    <property type="entry name" value="UDP-Glycosyltransferase/glycogen phosphorylase"/>
    <property type="match status" value="1"/>
</dbReference>
<keyword evidence="2" id="KW-0808">Transferase</keyword>
<dbReference type="EMBL" id="QGHA01000002">
    <property type="protein sequence ID" value="PWK79174.1"/>
    <property type="molecule type" value="Genomic_DNA"/>
</dbReference>
<evidence type="ECO:0000259" key="1">
    <source>
        <dbReference type="Pfam" id="PF00534"/>
    </source>
</evidence>
<name>A0A316HDD9_9SPHI</name>
<keyword evidence="3" id="KW-1185">Reference proteome</keyword>
<dbReference type="Proteomes" id="UP000245678">
    <property type="component" value="Unassembled WGS sequence"/>
</dbReference>
<reference evidence="2 3" key="1">
    <citation type="submission" date="2018-05" db="EMBL/GenBank/DDBJ databases">
        <title>Genomic Encyclopedia of Archaeal and Bacterial Type Strains, Phase II (KMG-II): from individual species to whole genera.</title>
        <authorList>
            <person name="Goeker M."/>
        </authorList>
    </citation>
    <scope>NUCLEOTIDE SEQUENCE [LARGE SCALE GENOMIC DNA]</scope>
    <source>
        <strain evidence="2 3">DSM 19975</strain>
    </source>
</reference>
<dbReference type="RefSeq" id="WP_109607384.1">
    <property type="nucleotide sequence ID" value="NZ_QGHA01000002.1"/>
</dbReference>
<dbReference type="GO" id="GO:0016757">
    <property type="term" value="F:glycosyltransferase activity"/>
    <property type="evidence" value="ECO:0007669"/>
    <property type="project" value="InterPro"/>
</dbReference>
<dbReference type="Gene3D" id="3.40.50.2000">
    <property type="entry name" value="Glycogen Phosphorylase B"/>
    <property type="match status" value="2"/>
</dbReference>
<evidence type="ECO:0000313" key="3">
    <source>
        <dbReference type="Proteomes" id="UP000245678"/>
    </source>
</evidence>
<evidence type="ECO:0000313" key="2">
    <source>
        <dbReference type="EMBL" id="PWK79174.1"/>
    </source>
</evidence>
<comment type="caution">
    <text evidence="2">The sequence shown here is derived from an EMBL/GenBank/DDBJ whole genome shotgun (WGS) entry which is preliminary data.</text>
</comment>
<sequence>MNERIKTLVILSPGFPENEEDTTCLPPQQVFVRSLKAEYPQLHVIVLSFQYPFAASEYDWYGVKVIAFGGGGRDGFTRRKLWFKVWNTLLRLNHQYQLVGLLSFWLDECAFIAHYFSKFKRIRYRCWMLGQDAKAGNRYVKWIKPEAGELIALSDFMVEEFNRNYGLKPEVVITVGIDTRMFNFAPVTRDIDIIGAGSLIPLKRFGLFIEVVALLKQSYPGIKTAICGSGPEQERLQALIIAKKLENNIRLMGELPHSELLEMMQRSKILFHPSEYEGFGAVFLEALYAGASVVSFVKPMNNEITNWRIVNTLLEAEQAIGSLLGDTGLEFEAVLPFDIRDNVRRMMELFE</sequence>
<dbReference type="PANTHER" id="PTHR12526">
    <property type="entry name" value="GLYCOSYLTRANSFERASE"/>
    <property type="match status" value="1"/>
</dbReference>